<feature type="transmembrane region" description="Helical" evidence="1">
    <location>
        <begin position="117"/>
        <end position="136"/>
    </location>
</feature>
<protein>
    <submittedName>
        <fullName evidence="2">Uncharacterized protein</fullName>
    </submittedName>
</protein>
<comment type="caution">
    <text evidence="2">The sequence shown here is derived from an EMBL/GenBank/DDBJ whole genome shotgun (WGS) entry which is preliminary data.</text>
</comment>
<keyword evidence="1" id="KW-0812">Transmembrane</keyword>
<evidence type="ECO:0000313" key="3">
    <source>
        <dbReference type="Proteomes" id="UP000432516"/>
    </source>
</evidence>
<evidence type="ECO:0000256" key="1">
    <source>
        <dbReference type="SAM" id="Phobius"/>
    </source>
</evidence>
<organism evidence="2 3">
    <name type="scientific">Parabacteroides distasonis</name>
    <dbReference type="NCBI Taxonomy" id="823"/>
    <lineage>
        <taxon>Bacteria</taxon>
        <taxon>Pseudomonadati</taxon>
        <taxon>Bacteroidota</taxon>
        <taxon>Bacteroidia</taxon>
        <taxon>Bacteroidales</taxon>
        <taxon>Tannerellaceae</taxon>
        <taxon>Parabacteroides</taxon>
    </lineage>
</organism>
<feature type="transmembrane region" description="Helical" evidence="1">
    <location>
        <begin position="84"/>
        <end position="105"/>
    </location>
</feature>
<dbReference type="RefSeq" id="WP_151896483.1">
    <property type="nucleotide sequence ID" value="NZ_JBDGCP010000020.1"/>
</dbReference>
<name>A0A6I2NLX6_PARDI</name>
<sequence length="144" mass="16345">MPDQDNRIDADINIGRSTDQTSIDTAIHAQKISFGHEETMRDKELQHEKEMTDKKHYHERDMLCTQLGWFGRLFGGKDILPLNISGSLILILLLFASGFTAYSIYSIKDCTNSKIEIQDIWSVVTPIITLALGYLFGSHKNNEV</sequence>
<gene>
    <name evidence="2" type="ORF">GKD68_00970</name>
</gene>
<dbReference type="Proteomes" id="UP000432516">
    <property type="component" value="Unassembled WGS sequence"/>
</dbReference>
<keyword evidence="1" id="KW-1133">Transmembrane helix</keyword>
<accession>A0A6I2NLX6</accession>
<proteinExistence type="predicted"/>
<evidence type="ECO:0000313" key="2">
    <source>
        <dbReference type="EMBL" id="MRZ53326.1"/>
    </source>
</evidence>
<dbReference type="AlphaFoldDB" id="A0A6I2NLX6"/>
<dbReference type="EMBL" id="WKNE01000001">
    <property type="protein sequence ID" value="MRZ53326.1"/>
    <property type="molecule type" value="Genomic_DNA"/>
</dbReference>
<keyword evidence="1" id="KW-0472">Membrane</keyword>
<reference evidence="2 3" key="1">
    <citation type="journal article" date="2019" name="Nat. Med.">
        <title>A library of human gut bacterial isolates paired with longitudinal multiomics data enables mechanistic microbiome research.</title>
        <authorList>
            <person name="Poyet M."/>
            <person name="Groussin M."/>
            <person name="Gibbons S.M."/>
            <person name="Avila-Pacheco J."/>
            <person name="Jiang X."/>
            <person name="Kearney S.M."/>
            <person name="Perrotta A.R."/>
            <person name="Berdy B."/>
            <person name="Zhao S."/>
            <person name="Lieberman T.D."/>
            <person name="Swanson P.K."/>
            <person name="Smith M."/>
            <person name="Roesemann S."/>
            <person name="Alexander J.E."/>
            <person name="Rich S.A."/>
            <person name="Livny J."/>
            <person name="Vlamakis H."/>
            <person name="Clish C."/>
            <person name="Bullock K."/>
            <person name="Deik A."/>
            <person name="Scott J."/>
            <person name="Pierce K.A."/>
            <person name="Xavier R.J."/>
            <person name="Alm E.J."/>
        </authorList>
    </citation>
    <scope>NUCLEOTIDE SEQUENCE [LARGE SCALE GENOMIC DNA]</scope>
    <source>
        <strain evidence="2 3">BIOML-A2</strain>
    </source>
</reference>